<feature type="chain" id="PRO_5006054378" evidence="1">
    <location>
        <begin position="24"/>
        <end position="97"/>
    </location>
</feature>
<keyword evidence="1" id="KW-0732">Signal</keyword>
<dbReference type="Proteomes" id="UP000019146">
    <property type="component" value="Chromosome 2"/>
</dbReference>
<dbReference type="KEGG" id="bcai:K788_00000230"/>
<evidence type="ECO:0000313" key="2">
    <source>
        <dbReference type="EMBL" id="ALL68955.1"/>
    </source>
</evidence>
<dbReference type="AlphaFoldDB" id="A0A0P0RJI5"/>
<sequence length="97" mass="10786">MRQVICVAMAAVALPIPFDGAFANSDPAIHGEWYIYSLMRKSCVRVQEYAGNIDPRLAYVDTPEKFAQYLRDAGHPGERLRYARGGLAAIVENASKR</sequence>
<feature type="signal peptide" evidence="1">
    <location>
        <begin position="1"/>
        <end position="23"/>
    </location>
</feature>
<dbReference type="EMBL" id="CP012747">
    <property type="protein sequence ID" value="ALL68955.1"/>
    <property type="molecule type" value="Genomic_DNA"/>
</dbReference>
<name>A0A0P0RJI5_9BURK</name>
<accession>A0A0P0RJI5</accession>
<protein>
    <submittedName>
        <fullName evidence="2">Uncharacterized protein</fullName>
    </submittedName>
</protein>
<gene>
    <name evidence="2" type="ORF">K788_00000230</name>
</gene>
<evidence type="ECO:0000256" key="1">
    <source>
        <dbReference type="SAM" id="SignalP"/>
    </source>
</evidence>
<proteinExistence type="predicted"/>
<organism evidence="2 3">
    <name type="scientific">Paraburkholderia caribensis MBA4</name>
    <dbReference type="NCBI Taxonomy" id="1323664"/>
    <lineage>
        <taxon>Bacteria</taxon>
        <taxon>Pseudomonadati</taxon>
        <taxon>Pseudomonadota</taxon>
        <taxon>Betaproteobacteria</taxon>
        <taxon>Burkholderiales</taxon>
        <taxon>Burkholderiaceae</taxon>
        <taxon>Paraburkholderia</taxon>
    </lineage>
</organism>
<evidence type="ECO:0000313" key="3">
    <source>
        <dbReference type="Proteomes" id="UP000019146"/>
    </source>
</evidence>
<reference evidence="2 3" key="1">
    <citation type="journal article" date="2014" name="Genome Announc.">
        <title>Draft Genome Sequence of the Haloacid-Degrading Burkholderia caribensis Strain MBA4.</title>
        <authorList>
            <person name="Pan Y."/>
            <person name="Kong K.F."/>
            <person name="Tsang J.S."/>
        </authorList>
    </citation>
    <scope>NUCLEOTIDE SEQUENCE [LARGE SCALE GENOMIC DNA]</scope>
    <source>
        <strain evidence="2 3">MBA4</strain>
    </source>
</reference>